<organism evidence="2 3">
    <name type="scientific">Winogradskyella luteola</name>
    <dbReference type="NCBI Taxonomy" id="2828330"/>
    <lineage>
        <taxon>Bacteria</taxon>
        <taxon>Pseudomonadati</taxon>
        <taxon>Bacteroidota</taxon>
        <taxon>Flavobacteriia</taxon>
        <taxon>Flavobacteriales</taxon>
        <taxon>Flavobacteriaceae</taxon>
        <taxon>Winogradskyella</taxon>
    </lineage>
</organism>
<evidence type="ECO:0000313" key="3">
    <source>
        <dbReference type="Proteomes" id="UP001138894"/>
    </source>
</evidence>
<evidence type="ECO:0000259" key="1">
    <source>
        <dbReference type="Pfam" id="PF00462"/>
    </source>
</evidence>
<dbReference type="Pfam" id="PF00462">
    <property type="entry name" value="Glutaredoxin"/>
    <property type="match status" value="1"/>
</dbReference>
<evidence type="ECO:0000313" key="2">
    <source>
        <dbReference type="EMBL" id="MBV7269947.1"/>
    </source>
</evidence>
<reference evidence="2" key="1">
    <citation type="submission" date="2021-04" db="EMBL/GenBank/DDBJ databases">
        <authorList>
            <person name="Pira H."/>
            <person name="Risdian C."/>
            <person name="Wink J."/>
        </authorList>
    </citation>
    <scope>NUCLEOTIDE SEQUENCE</scope>
    <source>
        <strain evidence="2">WHY3</strain>
    </source>
</reference>
<dbReference type="AlphaFoldDB" id="A0A9X1JSS9"/>
<sequence length="85" mass="10066">MAHPTIKLYGAQRCHKTRYYQTFFSEKGLDFIFLDVEENDNFANELRSLYGNGRLNFPTITIGNRILRNPSNKELEKWLQKLKLV</sequence>
<name>A0A9X1JSS9_9FLAO</name>
<dbReference type="RefSeq" id="WP_218546847.1">
    <property type="nucleotide sequence ID" value="NZ_JAGSPD010000009.1"/>
</dbReference>
<dbReference type="CDD" id="cd02976">
    <property type="entry name" value="NrdH"/>
    <property type="match status" value="1"/>
</dbReference>
<accession>A0A9X1JSS9</accession>
<protein>
    <submittedName>
        <fullName evidence="2">Glutaredoxin family protein</fullName>
    </submittedName>
</protein>
<keyword evidence="3" id="KW-1185">Reference proteome</keyword>
<comment type="caution">
    <text evidence="2">The sequence shown here is derived from an EMBL/GenBank/DDBJ whole genome shotgun (WGS) entry which is preliminary data.</text>
</comment>
<dbReference type="EMBL" id="JAGSPD010000009">
    <property type="protein sequence ID" value="MBV7269947.1"/>
    <property type="molecule type" value="Genomic_DNA"/>
</dbReference>
<gene>
    <name evidence="2" type="ORF">KCG49_12180</name>
</gene>
<proteinExistence type="predicted"/>
<dbReference type="Proteomes" id="UP001138894">
    <property type="component" value="Unassembled WGS sequence"/>
</dbReference>
<dbReference type="InterPro" id="IPR002109">
    <property type="entry name" value="Glutaredoxin"/>
</dbReference>
<feature type="domain" description="Glutaredoxin" evidence="1">
    <location>
        <begin position="7"/>
        <end position="65"/>
    </location>
</feature>